<evidence type="ECO:0000256" key="8">
    <source>
        <dbReference type="ARBA" id="ARBA00022801"/>
    </source>
</evidence>
<comment type="catalytic activity">
    <reaction evidence="12">
        <text>1D-myo-inositol 1,2,5,6-tetrakisphosphate + H2O = 1D-myo-inositol 1,2,6-trisphosphate + phosphate</text>
        <dbReference type="Rhea" id="RHEA:77119"/>
        <dbReference type="ChEBI" id="CHEBI:15377"/>
        <dbReference type="ChEBI" id="CHEBI:43474"/>
        <dbReference type="ChEBI" id="CHEBI:195535"/>
        <dbReference type="ChEBI" id="CHEBI:195537"/>
        <dbReference type="EC" id="3.1.3.62"/>
    </reaction>
    <physiologicalReaction direction="left-to-right" evidence="12">
        <dbReference type="Rhea" id="RHEA:77120"/>
    </physiologicalReaction>
</comment>
<keyword evidence="20" id="KW-1185">Reference proteome</keyword>
<protein>
    <recommendedName>
        <fullName evidence="5">Multiple inositol polyphosphate phosphatase 1</fullName>
        <ecNumber evidence="4">3.1.3.62</ecNumber>
        <ecNumber evidence="3">3.1.3.80</ecNumber>
    </recommendedName>
    <alternativeName>
        <fullName evidence="11">2,3-bisphosphoglycerate 3-phosphatase</fullName>
    </alternativeName>
</protein>
<evidence type="ECO:0000256" key="15">
    <source>
        <dbReference type="ARBA" id="ARBA00043832"/>
    </source>
</evidence>
<dbReference type="InterPro" id="IPR029033">
    <property type="entry name" value="His_PPase_superfam"/>
</dbReference>
<dbReference type="SUPFAM" id="SSF53254">
    <property type="entry name" value="Phosphoglycerate mutase-like"/>
    <property type="match status" value="1"/>
</dbReference>
<dbReference type="EMBL" id="GGMS01016698">
    <property type="protein sequence ID" value="MBY85901.1"/>
    <property type="molecule type" value="Transcribed_RNA"/>
</dbReference>
<dbReference type="GO" id="GO:0005886">
    <property type="term" value="C:plasma membrane"/>
    <property type="evidence" value="ECO:0007669"/>
    <property type="project" value="UniProtKB-SubCell"/>
</dbReference>
<comment type="catalytic activity">
    <reaction evidence="15">
        <text>(2R)-2,3-bisphosphoglycerate + H2O = (2R)-2-phosphoglycerate + phosphate</text>
        <dbReference type="Rhea" id="RHEA:27381"/>
        <dbReference type="ChEBI" id="CHEBI:15377"/>
        <dbReference type="ChEBI" id="CHEBI:43474"/>
        <dbReference type="ChEBI" id="CHEBI:58248"/>
        <dbReference type="ChEBI" id="CHEBI:58289"/>
        <dbReference type="EC" id="3.1.3.80"/>
    </reaction>
    <physiologicalReaction direction="left-to-right" evidence="15">
        <dbReference type="Rhea" id="RHEA:27382"/>
    </physiologicalReaction>
</comment>
<accession>A0A2S2R7B2</accession>
<evidence type="ECO:0000256" key="6">
    <source>
        <dbReference type="ARBA" id="ARBA00022475"/>
    </source>
</evidence>
<dbReference type="RefSeq" id="XP_025423080.1">
    <property type="nucleotide sequence ID" value="XM_025567295.1"/>
</dbReference>
<dbReference type="PIRSF" id="PIRSF000894">
    <property type="entry name" value="Acid_phosphatase"/>
    <property type="match status" value="1"/>
</dbReference>
<dbReference type="InterPro" id="IPR016274">
    <property type="entry name" value="Histidine_acid_Pase_euk"/>
</dbReference>
<name>A0A2S2R7B2_9HEMI</name>
<gene>
    <name evidence="19" type="primary">Minpp1_2</name>
    <name evidence="21" type="synonym">LOC112692577</name>
    <name evidence="19" type="ORF">g.29100</name>
</gene>
<dbReference type="Pfam" id="PF00328">
    <property type="entry name" value="His_Phos_2"/>
    <property type="match status" value="1"/>
</dbReference>
<evidence type="ECO:0000256" key="13">
    <source>
        <dbReference type="ARBA" id="ARBA00043671"/>
    </source>
</evidence>
<evidence type="ECO:0000256" key="4">
    <source>
        <dbReference type="ARBA" id="ARBA00013040"/>
    </source>
</evidence>
<evidence type="ECO:0000256" key="1">
    <source>
        <dbReference type="ARBA" id="ARBA00004236"/>
    </source>
</evidence>
<dbReference type="InterPro" id="IPR000560">
    <property type="entry name" value="His_Pase_clade-2"/>
</dbReference>
<evidence type="ECO:0000256" key="17">
    <source>
        <dbReference type="SAM" id="Phobius"/>
    </source>
</evidence>
<comment type="subcellular location">
    <subcellularLocation>
        <location evidence="1">Cell membrane</location>
    </subcellularLocation>
</comment>
<evidence type="ECO:0000256" key="14">
    <source>
        <dbReference type="ARBA" id="ARBA00043691"/>
    </source>
</evidence>
<keyword evidence="8" id="KW-0378">Hydrolase</keyword>
<evidence type="ECO:0000256" key="11">
    <source>
        <dbReference type="ARBA" id="ARBA00031642"/>
    </source>
</evidence>
<dbReference type="GO" id="GO:0003993">
    <property type="term" value="F:acid phosphatase activity"/>
    <property type="evidence" value="ECO:0007669"/>
    <property type="project" value="TreeGrafter"/>
</dbReference>
<dbReference type="AlphaFoldDB" id="A0A2S2R7B2"/>
<dbReference type="EC" id="3.1.3.62" evidence="4"/>
<dbReference type="PANTHER" id="PTHR20963:SF8">
    <property type="entry name" value="MULTIPLE INOSITOL POLYPHOSPHATE PHOSPHATASE 1"/>
    <property type="match status" value="1"/>
</dbReference>
<dbReference type="GO" id="GO:0034417">
    <property type="term" value="F:bisphosphoglycerate 3-phosphatase activity"/>
    <property type="evidence" value="ECO:0007669"/>
    <property type="project" value="UniProtKB-EC"/>
</dbReference>
<feature type="disulfide bond" evidence="16">
    <location>
        <begin position="54"/>
        <end position="382"/>
    </location>
</feature>
<organism evidence="19">
    <name type="scientific">Sipha flava</name>
    <name type="common">yellow sugarcane aphid</name>
    <dbReference type="NCBI Taxonomy" id="143950"/>
    <lineage>
        <taxon>Eukaryota</taxon>
        <taxon>Metazoa</taxon>
        <taxon>Ecdysozoa</taxon>
        <taxon>Arthropoda</taxon>
        <taxon>Hexapoda</taxon>
        <taxon>Insecta</taxon>
        <taxon>Pterygota</taxon>
        <taxon>Neoptera</taxon>
        <taxon>Paraneoptera</taxon>
        <taxon>Hemiptera</taxon>
        <taxon>Sternorrhyncha</taxon>
        <taxon>Aphidomorpha</taxon>
        <taxon>Aphidoidea</taxon>
        <taxon>Aphididae</taxon>
        <taxon>Sipha</taxon>
    </lineage>
</organism>
<dbReference type="OrthoDB" id="6509975at2759"/>
<dbReference type="Gene3D" id="3.40.50.1240">
    <property type="entry name" value="Phosphoglycerate mutase-like"/>
    <property type="match status" value="1"/>
</dbReference>
<reference evidence="19" key="1">
    <citation type="submission" date="2018-04" db="EMBL/GenBank/DDBJ databases">
        <title>Transcriptome assembly of Sipha flava.</title>
        <authorList>
            <person name="Scully E.D."/>
            <person name="Geib S.M."/>
            <person name="Palmer N.A."/>
            <person name="Koch K."/>
            <person name="Bradshaw J."/>
            <person name="Heng-Moss T."/>
            <person name="Sarath G."/>
        </authorList>
    </citation>
    <scope>NUCLEOTIDE SEQUENCE</scope>
</reference>
<feature type="transmembrane region" description="Helical" evidence="17">
    <location>
        <begin position="434"/>
        <end position="453"/>
    </location>
</feature>
<keyword evidence="16" id="KW-1015">Disulfide bond</keyword>
<dbReference type="CDD" id="cd07061">
    <property type="entry name" value="HP_HAP_like"/>
    <property type="match status" value="1"/>
</dbReference>
<keyword evidence="17" id="KW-0812">Transmembrane</keyword>
<evidence type="ECO:0000256" key="10">
    <source>
        <dbReference type="ARBA" id="ARBA00023180"/>
    </source>
</evidence>
<evidence type="ECO:0000256" key="3">
    <source>
        <dbReference type="ARBA" id="ARBA00012976"/>
    </source>
</evidence>
<comment type="similarity">
    <text evidence="2">Belongs to the histidine acid phosphatase family. MINPP1 subfamily.</text>
</comment>
<reference evidence="21" key="2">
    <citation type="submission" date="2025-04" db="UniProtKB">
        <authorList>
            <consortium name="RefSeq"/>
        </authorList>
    </citation>
    <scope>IDENTIFICATION</scope>
    <source>
        <tissue evidence="21">Whole body</tissue>
    </source>
</reference>
<keyword evidence="17" id="KW-1133">Transmembrane helix</keyword>
<evidence type="ECO:0000256" key="2">
    <source>
        <dbReference type="ARBA" id="ARBA00008422"/>
    </source>
</evidence>
<feature type="chain" id="PRO_5044579397" description="Multiple inositol polyphosphate phosphatase 1" evidence="18">
    <location>
        <begin position="19"/>
        <end position="457"/>
    </location>
</feature>
<feature type="signal peptide" evidence="18">
    <location>
        <begin position="1"/>
        <end position="18"/>
    </location>
</feature>
<evidence type="ECO:0000256" key="18">
    <source>
        <dbReference type="SAM" id="SignalP"/>
    </source>
</evidence>
<evidence type="ECO:0000256" key="9">
    <source>
        <dbReference type="ARBA" id="ARBA00023136"/>
    </source>
</evidence>
<dbReference type="EC" id="3.1.3.80" evidence="3"/>
<sequence>MKFFAFALSLLLMNYAKCQKNQCYQLTKNPYSLFASKSAYSSLSANQNYTNQNCRTLQLWMLSRHGTRNPEEHQIENISKLTELAKKISIENSNLCQEDIEEIKKWAYNLNKNDSCMLNSQGVRDLSSLGIRLKNVYRDILYTFNDTFNPMTYKVLSSPKARCVDSAFYFLRSVFNVNVTDIPLRHEDDFRINISKYKNISNYDDLEESGVEEMKKFENSIHMQQLITRVTKILGFESNLKIETIKSMYDACRFEKALNINSHPAWCAIFTQEDLKVLEYREDLQHYYFLGYGNSIIKRISCPIIKDLITNFRQKSQGLPGPKGVFYFAHSSNVLSTIAGLGFANDSSRLLSSNYEEMQNRKWRSSYLDPFASNIIAALYECDGDHKVTFYVNEIPMVVEKYGCTLCPWEKIEKMFDPIVSSSSCSFYQSTSSATLILNAITLVFFICSMNILTSLY</sequence>
<evidence type="ECO:0000313" key="21">
    <source>
        <dbReference type="RefSeq" id="XP_025423080.1"/>
    </source>
</evidence>
<keyword evidence="7 18" id="KW-0732">Signal</keyword>
<evidence type="ECO:0000256" key="5">
    <source>
        <dbReference type="ARBA" id="ARBA00018097"/>
    </source>
</evidence>
<evidence type="ECO:0000256" key="7">
    <source>
        <dbReference type="ARBA" id="ARBA00022729"/>
    </source>
</evidence>
<comment type="catalytic activity">
    <reaction evidence="13">
        <text>1D-myo-inositol 1,2,4,5,6-pentakisphosphate + H2O = 1D-myo-inositol 1,2,5,6-tetrakisphosphate + phosphate</text>
        <dbReference type="Rhea" id="RHEA:77115"/>
        <dbReference type="ChEBI" id="CHEBI:15377"/>
        <dbReference type="ChEBI" id="CHEBI:43474"/>
        <dbReference type="ChEBI" id="CHEBI:57798"/>
        <dbReference type="ChEBI" id="CHEBI:195535"/>
        <dbReference type="EC" id="3.1.3.62"/>
    </reaction>
    <physiologicalReaction direction="left-to-right" evidence="13">
        <dbReference type="Rhea" id="RHEA:77116"/>
    </physiologicalReaction>
</comment>
<evidence type="ECO:0000313" key="19">
    <source>
        <dbReference type="EMBL" id="MBY85901.1"/>
    </source>
</evidence>
<proteinExistence type="inferred from homology"/>
<keyword evidence="9 17" id="KW-0472">Membrane</keyword>
<evidence type="ECO:0000256" key="16">
    <source>
        <dbReference type="PIRSR" id="PIRSR000894-2"/>
    </source>
</evidence>
<evidence type="ECO:0000256" key="12">
    <source>
        <dbReference type="ARBA" id="ARBA00043668"/>
    </source>
</evidence>
<dbReference type="GO" id="GO:0052745">
    <property type="term" value="F:inositol phosphate phosphatase activity"/>
    <property type="evidence" value="ECO:0007669"/>
    <property type="project" value="TreeGrafter"/>
</dbReference>
<keyword evidence="10" id="KW-0325">Glycoprotein</keyword>
<comment type="catalytic activity">
    <reaction evidence="14">
        <text>1D-myo-inositol hexakisphosphate + H2O = 1D-myo-inositol 1,2,4,5,6-pentakisphosphate + phosphate</text>
        <dbReference type="Rhea" id="RHEA:16989"/>
        <dbReference type="ChEBI" id="CHEBI:15377"/>
        <dbReference type="ChEBI" id="CHEBI:43474"/>
        <dbReference type="ChEBI" id="CHEBI:57798"/>
        <dbReference type="ChEBI" id="CHEBI:58130"/>
        <dbReference type="EC" id="3.1.3.62"/>
    </reaction>
    <physiologicalReaction direction="left-to-right" evidence="14">
        <dbReference type="Rhea" id="RHEA:16990"/>
    </physiologicalReaction>
</comment>
<feature type="disulfide bond" evidence="16">
    <location>
        <begin position="252"/>
        <end position="267"/>
    </location>
</feature>
<dbReference type="Proteomes" id="UP000694846">
    <property type="component" value="Unplaced"/>
</dbReference>
<keyword evidence="6" id="KW-1003">Cell membrane</keyword>
<dbReference type="PANTHER" id="PTHR20963">
    <property type="entry name" value="MULTIPLE INOSITOL POLYPHOSPHATE PHOSPHATASE-RELATED"/>
    <property type="match status" value="1"/>
</dbReference>
<evidence type="ECO:0000313" key="20">
    <source>
        <dbReference type="Proteomes" id="UP000694846"/>
    </source>
</evidence>